<organism evidence="2 3">
    <name type="scientific">Saccharopolyspora rosea</name>
    <dbReference type="NCBI Taxonomy" id="524884"/>
    <lineage>
        <taxon>Bacteria</taxon>
        <taxon>Bacillati</taxon>
        <taxon>Actinomycetota</taxon>
        <taxon>Actinomycetes</taxon>
        <taxon>Pseudonocardiales</taxon>
        <taxon>Pseudonocardiaceae</taxon>
        <taxon>Saccharopolyspora</taxon>
    </lineage>
</organism>
<sequence>MTQHQCATVRARPHERPRRQLPRKLLVWGCALFSVCAVLALGGRFLPYFLASRGYVAPPDPCRAVSGEIVRQAFDGGDVRGTPHAHGTTERECRWSAADPDPAHGGWLTAAAEVSLGDRELPDVDNAERSVRAGERAPGAITTAVLGRDAVISRSGNEVRLVTAQANLVVQVDFDDTDDDPLSDEEVRTALRLVAEEVLEAAGQPR</sequence>
<comment type="caution">
    <text evidence="2">The sequence shown here is derived from an EMBL/GenBank/DDBJ whole genome shotgun (WGS) entry which is preliminary data.</text>
</comment>
<evidence type="ECO:0008006" key="4">
    <source>
        <dbReference type="Google" id="ProtNLM"/>
    </source>
</evidence>
<keyword evidence="1" id="KW-1133">Transmembrane helix</keyword>
<reference evidence="3" key="1">
    <citation type="journal article" date="2019" name="Int. J. Syst. Evol. Microbiol.">
        <title>The Global Catalogue of Microorganisms (GCM) 10K type strain sequencing project: providing services to taxonomists for standard genome sequencing and annotation.</title>
        <authorList>
            <consortium name="The Broad Institute Genomics Platform"/>
            <consortium name="The Broad Institute Genome Sequencing Center for Infectious Disease"/>
            <person name="Wu L."/>
            <person name="Ma J."/>
        </authorList>
    </citation>
    <scope>NUCLEOTIDE SEQUENCE [LARGE SCALE GENOMIC DNA]</scope>
    <source>
        <strain evidence="3">CCUG 56401</strain>
    </source>
</reference>
<gene>
    <name evidence="2" type="ORF">ACFQ16_24370</name>
</gene>
<evidence type="ECO:0000313" key="3">
    <source>
        <dbReference type="Proteomes" id="UP001597018"/>
    </source>
</evidence>
<name>A0ABW3FYZ8_9PSEU</name>
<keyword evidence="1" id="KW-0472">Membrane</keyword>
<keyword evidence="3" id="KW-1185">Reference proteome</keyword>
<dbReference type="EMBL" id="JBHTIW010000026">
    <property type="protein sequence ID" value="MFD0922893.1"/>
    <property type="molecule type" value="Genomic_DNA"/>
</dbReference>
<accession>A0ABW3FYZ8</accession>
<evidence type="ECO:0000313" key="2">
    <source>
        <dbReference type="EMBL" id="MFD0922893.1"/>
    </source>
</evidence>
<evidence type="ECO:0000256" key="1">
    <source>
        <dbReference type="SAM" id="Phobius"/>
    </source>
</evidence>
<dbReference type="RefSeq" id="WP_263251440.1">
    <property type="nucleotide sequence ID" value="NZ_BAABLT010000055.1"/>
</dbReference>
<dbReference type="Proteomes" id="UP001597018">
    <property type="component" value="Unassembled WGS sequence"/>
</dbReference>
<protein>
    <recommendedName>
        <fullName evidence="4">DUF3558 domain-containing protein</fullName>
    </recommendedName>
</protein>
<proteinExistence type="predicted"/>
<feature type="transmembrane region" description="Helical" evidence="1">
    <location>
        <begin position="25"/>
        <end position="50"/>
    </location>
</feature>
<keyword evidence="1" id="KW-0812">Transmembrane</keyword>